<dbReference type="Gene3D" id="2.20.25.10">
    <property type="match status" value="1"/>
</dbReference>
<dbReference type="AlphaFoldDB" id="A0A1L3GM55"/>
<name>A0A1L3GM55_9BACT</name>
<dbReference type="RefSeq" id="WP_072282973.1">
    <property type="nucleotide sequence ID" value="NZ_CP015519.1"/>
</dbReference>
<evidence type="ECO:0000313" key="3">
    <source>
        <dbReference type="Proteomes" id="UP000182517"/>
    </source>
</evidence>
<dbReference type="CDD" id="cd02440">
    <property type="entry name" value="AdoMet_MTases"/>
    <property type="match status" value="1"/>
</dbReference>
<keyword evidence="3" id="KW-1185">Reference proteome</keyword>
<dbReference type="InterPro" id="IPR029063">
    <property type="entry name" value="SAM-dependent_MTases_sf"/>
</dbReference>
<dbReference type="Gene3D" id="3.40.50.150">
    <property type="entry name" value="Vaccinia Virus protein VP39"/>
    <property type="match status" value="1"/>
</dbReference>
<dbReference type="SUPFAM" id="SSF158997">
    <property type="entry name" value="Trm112p-like"/>
    <property type="match status" value="1"/>
</dbReference>
<dbReference type="Pfam" id="PF08241">
    <property type="entry name" value="Methyltransf_11"/>
    <property type="match status" value="1"/>
</dbReference>
<dbReference type="KEGG" id="pef:A7E78_03695"/>
<keyword evidence="2" id="KW-0489">Methyltransferase</keyword>
<accession>A0A1L3GM55</accession>
<evidence type="ECO:0000259" key="1">
    <source>
        <dbReference type="Pfam" id="PF08241"/>
    </source>
</evidence>
<dbReference type="GO" id="GO:0008757">
    <property type="term" value="F:S-adenosylmethionine-dependent methyltransferase activity"/>
    <property type="evidence" value="ECO:0007669"/>
    <property type="project" value="InterPro"/>
</dbReference>
<sequence>MKTFLLDLLICPACLPDERPLQPDALQIQQEDIISGQLTCKTCSRNYPIREGVAFLSVANQVQGFIPSKYETASVLSSYLWSHFGDLLKDPAASDAYHQWAALLNSKNGLGIDIGAAVGRFSFELARKCDQVIGVDNSYAFVKAARNLLLTGKIKVNLAIEGVLTREETITLPKQWPTKNIDFIVGDALALPFRQDSFATLASLNLIDKVPKPLQHLTELNRIARDDKAQLLFSDPFSWSTEVAAEEDWLGGTSKGRHAGRGMDNLITLLQDHGNFLKPAWEINQQGQVWWKIRTHCNHFELIRSCYIKADRNP</sequence>
<dbReference type="STRING" id="1842532.A7E78_03695"/>
<dbReference type="Pfam" id="PF03966">
    <property type="entry name" value="Trm112p"/>
    <property type="match status" value="1"/>
</dbReference>
<dbReference type="GO" id="GO:0032259">
    <property type="term" value="P:methylation"/>
    <property type="evidence" value="ECO:0007669"/>
    <property type="project" value="UniProtKB-KW"/>
</dbReference>
<keyword evidence="2" id="KW-0808">Transferase</keyword>
<dbReference type="OrthoDB" id="9768004at2"/>
<organism evidence="2 3">
    <name type="scientific">Syntrophotalea acetylenivorans</name>
    <dbReference type="NCBI Taxonomy" id="1842532"/>
    <lineage>
        <taxon>Bacteria</taxon>
        <taxon>Pseudomonadati</taxon>
        <taxon>Thermodesulfobacteriota</taxon>
        <taxon>Desulfuromonadia</taxon>
        <taxon>Desulfuromonadales</taxon>
        <taxon>Syntrophotaleaceae</taxon>
        <taxon>Syntrophotalea</taxon>
    </lineage>
</organism>
<feature type="domain" description="Methyltransferase type 11" evidence="1">
    <location>
        <begin position="113"/>
        <end position="226"/>
    </location>
</feature>
<dbReference type="PANTHER" id="PTHR45445">
    <property type="match status" value="1"/>
</dbReference>
<proteinExistence type="predicted"/>
<gene>
    <name evidence="2" type="ORF">A7E78_03695</name>
</gene>
<dbReference type="SUPFAM" id="SSF53335">
    <property type="entry name" value="S-adenosyl-L-methionine-dependent methyltransferases"/>
    <property type="match status" value="1"/>
</dbReference>
<protein>
    <submittedName>
        <fullName evidence="2">SAM-dependent methyltransferase</fullName>
    </submittedName>
</protein>
<dbReference type="PANTHER" id="PTHR45445:SF2">
    <property type="entry name" value="METHYLTRANSFERASE TYPE 11 DOMAIN-CONTAINING PROTEIN"/>
    <property type="match status" value="1"/>
</dbReference>
<dbReference type="InterPro" id="IPR005651">
    <property type="entry name" value="Trm112-like"/>
</dbReference>
<dbReference type="EMBL" id="CP015519">
    <property type="protein sequence ID" value="APG27013.1"/>
    <property type="molecule type" value="Genomic_DNA"/>
</dbReference>
<dbReference type="Proteomes" id="UP000182517">
    <property type="component" value="Chromosome"/>
</dbReference>
<evidence type="ECO:0000313" key="2">
    <source>
        <dbReference type="EMBL" id="APG27013.1"/>
    </source>
</evidence>
<reference evidence="2 3" key="1">
    <citation type="journal article" date="2017" name="Genome Announc.">
        <title>Complete Genome Sequences of Two Acetylene-Fermenting Pelobacter acetylenicus Strains.</title>
        <authorList>
            <person name="Sutton J.M."/>
            <person name="Baesman S.M."/>
            <person name="Fierst J.L."/>
            <person name="Poret-Peterson A.T."/>
            <person name="Oremland R.S."/>
            <person name="Dunlap D.S."/>
            <person name="Akob D.M."/>
        </authorList>
    </citation>
    <scope>NUCLEOTIDE SEQUENCE [LARGE SCALE GENOMIC DNA]</scope>
    <source>
        <strain evidence="2 3">SFB93</strain>
    </source>
</reference>
<dbReference type="InterPro" id="IPR013216">
    <property type="entry name" value="Methyltransf_11"/>
</dbReference>